<dbReference type="InterPro" id="IPR027417">
    <property type="entry name" value="P-loop_NTPase"/>
</dbReference>
<dbReference type="AlphaFoldDB" id="A0A835KQC1"/>
<gene>
    <name evidence="4" type="ORF">HU200_008401</name>
</gene>
<evidence type="ECO:0000259" key="2">
    <source>
        <dbReference type="Pfam" id="PF00931"/>
    </source>
</evidence>
<reference evidence="4" key="1">
    <citation type="submission" date="2020-07" db="EMBL/GenBank/DDBJ databases">
        <title>Genome sequence and genetic diversity analysis of an under-domesticated orphan crop, white fonio (Digitaria exilis).</title>
        <authorList>
            <person name="Bennetzen J.L."/>
            <person name="Chen S."/>
            <person name="Ma X."/>
            <person name="Wang X."/>
            <person name="Yssel A.E.J."/>
            <person name="Chaluvadi S.R."/>
            <person name="Johnson M."/>
            <person name="Gangashetty P."/>
            <person name="Hamidou F."/>
            <person name="Sanogo M.D."/>
            <person name="Zwaenepoel A."/>
            <person name="Wallace J."/>
            <person name="Van De Peer Y."/>
            <person name="Van Deynze A."/>
        </authorList>
    </citation>
    <scope>NUCLEOTIDE SEQUENCE</scope>
    <source>
        <tissue evidence="4">Leaves</tissue>
    </source>
</reference>
<dbReference type="Pfam" id="PF00931">
    <property type="entry name" value="NB-ARC"/>
    <property type="match status" value="1"/>
</dbReference>
<organism evidence="4 5">
    <name type="scientific">Digitaria exilis</name>
    <dbReference type="NCBI Taxonomy" id="1010633"/>
    <lineage>
        <taxon>Eukaryota</taxon>
        <taxon>Viridiplantae</taxon>
        <taxon>Streptophyta</taxon>
        <taxon>Embryophyta</taxon>
        <taxon>Tracheophyta</taxon>
        <taxon>Spermatophyta</taxon>
        <taxon>Magnoliopsida</taxon>
        <taxon>Liliopsida</taxon>
        <taxon>Poales</taxon>
        <taxon>Poaceae</taxon>
        <taxon>PACMAD clade</taxon>
        <taxon>Panicoideae</taxon>
        <taxon>Panicodae</taxon>
        <taxon>Paniceae</taxon>
        <taxon>Anthephorinae</taxon>
        <taxon>Digitaria</taxon>
    </lineage>
</organism>
<name>A0A835KQC1_9POAL</name>
<feature type="domain" description="Disease resistance R13L4/SHOC-2-like LRR" evidence="3">
    <location>
        <begin position="332"/>
        <end position="562"/>
    </location>
</feature>
<dbReference type="Gene3D" id="3.80.10.10">
    <property type="entry name" value="Ribonuclease Inhibitor"/>
    <property type="match status" value="1"/>
</dbReference>
<feature type="domain" description="NB-ARC" evidence="2">
    <location>
        <begin position="12"/>
        <end position="110"/>
    </location>
</feature>
<dbReference type="EMBL" id="JACEFO010000546">
    <property type="protein sequence ID" value="KAF8765583.1"/>
    <property type="molecule type" value="Genomic_DNA"/>
</dbReference>
<dbReference type="InterPro" id="IPR055414">
    <property type="entry name" value="LRR_R13L4/SHOC2-like"/>
</dbReference>
<dbReference type="OrthoDB" id="653368at2759"/>
<keyword evidence="1" id="KW-0677">Repeat</keyword>
<dbReference type="GO" id="GO:0098542">
    <property type="term" value="P:defense response to other organism"/>
    <property type="evidence" value="ECO:0007669"/>
    <property type="project" value="TreeGrafter"/>
</dbReference>
<dbReference type="Proteomes" id="UP000636709">
    <property type="component" value="Unassembled WGS sequence"/>
</dbReference>
<protein>
    <recommendedName>
        <fullName evidence="6">NB-ARC domain-containing protein</fullName>
    </recommendedName>
</protein>
<dbReference type="InterPro" id="IPR044974">
    <property type="entry name" value="Disease_R_plants"/>
</dbReference>
<evidence type="ECO:0000256" key="1">
    <source>
        <dbReference type="ARBA" id="ARBA00022737"/>
    </source>
</evidence>
<dbReference type="InterPro" id="IPR032675">
    <property type="entry name" value="LRR_dom_sf"/>
</dbReference>
<accession>A0A835KQC1</accession>
<evidence type="ECO:0008006" key="6">
    <source>
        <dbReference type="Google" id="ProtNLM"/>
    </source>
</evidence>
<evidence type="ECO:0000259" key="3">
    <source>
        <dbReference type="Pfam" id="PF23598"/>
    </source>
</evidence>
<dbReference type="SUPFAM" id="SSF52047">
    <property type="entry name" value="RNI-like"/>
    <property type="match status" value="1"/>
</dbReference>
<dbReference type="PANTHER" id="PTHR23155">
    <property type="entry name" value="DISEASE RESISTANCE PROTEIN RP"/>
    <property type="match status" value="1"/>
</dbReference>
<evidence type="ECO:0000313" key="4">
    <source>
        <dbReference type="EMBL" id="KAF8765583.1"/>
    </source>
</evidence>
<evidence type="ECO:0000313" key="5">
    <source>
        <dbReference type="Proteomes" id="UP000636709"/>
    </source>
</evidence>
<sequence>MVSASHPFDIMNFCQNLVDDLELPEGEDIFQRIWRHLEEKQCLVVIDNLRSKEDWDMIEGRLILRASRTCIIVITREETVARYCATSDDAVCRVKGLEADAARNLFQKQTKNHGGNTQWDSVMMDEAELIIKKCGRLPKLSVALVKYLAEVRNGIREARRLNTNFMYALKTTKGLESFRDVFTWIYSNYQACPHLLKKCVFYLSLFTQSSMIRQSRLVRRWIAEGYSEGTDSNSIVEYTQNLLHELANLGITEHPQQTPTGAGNRSSCQINSFFLEYVISREMEENIFLALEVSILQGEGSVNTQRVGQHLTIGSSWKRDKFVFENMDFSRLRSLTVSREWRPFLISDRMRVLRVLDLEDTNVADGDIEQVVKLLPRLKFLGLRRCTKVSSLPESMGELRHLQTLDIRHTSVAKLPKSITRLQKLQYIRAATRVALMEENPSTPWRRSQGTVDACDGIMVPTGIGGLTALHTLGVLDISARGGKAILNELKNLTQLKKLGVSGIKRSNIKGLFATIVGHRHLESLSLQLHKDKDLDWLGKITPPRNLRRLKMYVHVVKYPHWSCLQVLGQIKRLHTLGLRFETDQDVELQFCDNLDRNPLIAFGQFSEVKVLEIACSSNLHVKFAGPEMSDLEMLKVHCLHGSSLQLSGIDNQRNLKHVWMKGSFDDTVKEELRRKVGQHPEKPFCRLD</sequence>
<keyword evidence="5" id="KW-1185">Reference proteome</keyword>
<dbReference type="Gene3D" id="3.40.50.300">
    <property type="entry name" value="P-loop containing nucleotide triphosphate hydrolases"/>
    <property type="match status" value="1"/>
</dbReference>
<dbReference type="Pfam" id="PF23598">
    <property type="entry name" value="LRR_14"/>
    <property type="match status" value="1"/>
</dbReference>
<dbReference type="GO" id="GO:0043531">
    <property type="term" value="F:ADP binding"/>
    <property type="evidence" value="ECO:0007669"/>
    <property type="project" value="InterPro"/>
</dbReference>
<dbReference type="SUPFAM" id="SSF52540">
    <property type="entry name" value="P-loop containing nucleoside triphosphate hydrolases"/>
    <property type="match status" value="1"/>
</dbReference>
<dbReference type="InterPro" id="IPR002182">
    <property type="entry name" value="NB-ARC"/>
</dbReference>
<dbReference type="PANTHER" id="PTHR23155:SF1135">
    <property type="entry name" value="OS08G0246300 PROTEIN"/>
    <property type="match status" value="1"/>
</dbReference>
<proteinExistence type="predicted"/>
<comment type="caution">
    <text evidence="4">The sequence shown here is derived from an EMBL/GenBank/DDBJ whole genome shotgun (WGS) entry which is preliminary data.</text>
</comment>